<organism evidence="1 2">
    <name type="scientific">Aspergillus piperis CBS 112811</name>
    <dbReference type="NCBI Taxonomy" id="1448313"/>
    <lineage>
        <taxon>Eukaryota</taxon>
        <taxon>Fungi</taxon>
        <taxon>Dikarya</taxon>
        <taxon>Ascomycota</taxon>
        <taxon>Pezizomycotina</taxon>
        <taxon>Eurotiomycetes</taxon>
        <taxon>Eurotiomycetidae</taxon>
        <taxon>Eurotiales</taxon>
        <taxon>Aspergillaceae</taxon>
        <taxon>Aspergillus</taxon>
        <taxon>Aspergillus subgen. Circumdati</taxon>
    </lineage>
</organism>
<accession>A0A8G1QT77</accession>
<evidence type="ECO:0000313" key="2">
    <source>
        <dbReference type="Proteomes" id="UP000249526"/>
    </source>
</evidence>
<proteinExistence type="predicted"/>
<evidence type="ECO:0000313" key="1">
    <source>
        <dbReference type="EMBL" id="RAH53229.1"/>
    </source>
</evidence>
<dbReference type="GeneID" id="37164427"/>
<reference evidence="1 2" key="1">
    <citation type="submission" date="2018-02" db="EMBL/GenBank/DDBJ databases">
        <title>The genomes of Aspergillus section Nigri reveals drivers in fungal speciation.</title>
        <authorList>
            <consortium name="DOE Joint Genome Institute"/>
            <person name="Vesth T.C."/>
            <person name="Nybo J."/>
            <person name="Theobald S."/>
            <person name="Brandl J."/>
            <person name="Frisvad J.C."/>
            <person name="Nielsen K.F."/>
            <person name="Lyhne E.K."/>
            <person name="Kogle M.E."/>
            <person name="Kuo A."/>
            <person name="Riley R."/>
            <person name="Clum A."/>
            <person name="Nolan M."/>
            <person name="Lipzen A."/>
            <person name="Salamov A."/>
            <person name="Henrissat B."/>
            <person name="Wiebenga A."/>
            <person name="De vries R.P."/>
            <person name="Grigoriev I.V."/>
            <person name="Mortensen U.H."/>
            <person name="Andersen M.R."/>
            <person name="Baker S.E."/>
        </authorList>
    </citation>
    <scope>NUCLEOTIDE SEQUENCE [LARGE SCALE GENOMIC DNA]</scope>
    <source>
        <strain evidence="1 2">CBS 112811</strain>
    </source>
</reference>
<feature type="non-terminal residue" evidence="1">
    <location>
        <position position="53"/>
    </location>
</feature>
<dbReference type="EMBL" id="KZ825078">
    <property type="protein sequence ID" value="RAH53229.1"/>
    <property type="molecule type" value="Genomic_DNA"/>
</dbReference>
<dbReference type="AlphaFoldDB" id="A0A8G1QT77"/>
<dbReference type="RefSeq" id="XP_025511151.1">
    <property type="nucleotide sequence ID" value="XM_025661025.1"/>
</dbReference>
<keyword evidence="2" id="KW-1185">Reference proteome</keyword>
<sequence>MANTLHTHLSWTKAFLQARLMSTMEDVKAMMHLPVGGCRRFAVSGRDTVYTIV</sequence>
<protein>
    <submittedName>
        <fullName evidence="1">Uncharacterized protein</fullName>
    </submittedName>
</protein>
<name>A0A8G1QT77_9EURO</name>
<gene>
    <name evidence="1" type="ORF">BO85DRAFT_453321</name>
</gene>
<dbReference type="Proteomes" id="UP000249526">
    <property type="component" value="Unassembled WGS sequence"/>
</dbReference>